<evidence type="ECO:0000256" key="2">
    <source>
        <dbReference type="SAM" id="Phobius"/>
    </source>
</evidence>
<feature type="region of interest" description="Disordered" evidence="1">
    <location>
        <begin position="221"/>
        <end position="256"/>
    </location>
</feature>
<protein>
    <submittedName>
        <fullName evidence="3">Uncharacterized protein</fullName>
    </submittedName>
</protein>
<keyword evidence="2" id="KW-0472">Membrane</keyword>
<feature type="compositionally biased region" description="Low complexity" evidence="1">
    <location>
        <begin position="169"/>
        <end position="180"/>
    </location>
</feature>
<comment type="caution">
    <text evidence="3">The sequence shown here is derived from an EMBL/GenBank/DDBJ whole genome shotgun (WGS) entry which is preliminary data.</text>
</comment>
<keyword evidence="4" id="KW-1185">Reference proteome</keyword>
<proteinExistence type="predicted"/>
<feature type="region of interest" description="Disordered" evidence="1">
    <location>
        <begin position="50"/>
        <end position="209"/>
    </location>
</feature>
<organism evidence="3 4">
    <name type="scientific">Pseudonocardia humida</name>
    <dbReference type="NCBI Taxonomy" id="2800819"/>
    <lineage>
        <taxon>Bacteria</taxon>
        <taxon>Bacillati</taxon>
        <taxon>Actinomycetota</taxon>
        <taxon>Actinomycetes</taxon>
        <taxon>Pseudonocardiales</taxon>
        <taxon>Pseudonocardiaceae</taxon>
        <taxon>Pseudonocardia</taxon>
    </lineage>
</organism>
<dbReference type="PRINTS" id="PR01217">
    <property type="entry name" value="PRICHEXTENSN"/>
</dbReference>
<reference evidence="3" key="1">
    <citation type="submission" date="2021-04" db="EMBL/GenBank/DDBJ databases">
        <title>Pseudonocardia sp. nov., isolated from sandy soil of mangrove forest.</title>
        <authorList>
            <person name="Zan Z."/>
            <person name="Huang R."/>
            <person name="Liu W."/>
        </authorList>
    </citation>
    <scope>NUCLEOTIDE SEQUENCE</scope>
    <source>
        <strain evidence="3">S2-4</strain>
    </source>
</reference>
<feature type="region of interest" description="Disordered" evidence="1">
    <location>
        <begin position="1"/>
        <end position="37"/>
    </location>
</feature>
<dbReference type="Proteomes" id="UP001165283">
    <property type="component" value="Unassembled WGS sequence"/>
</dbReference>
<accession>A0ABT0ZX74</accession>
<dbReference type="EMBL" id="JAGSOV010000020">
    <property type="protein sequence ID" value="MCO1655333.1"/>
    <property type="molecule type" value="Genomic_DNA"/>
</dbReference>
<feature type="compositionally biased region" description="Low complexity" evidence="1">
    <location>
        <begin position="187"/>
        <end position="198"/>
    </location>
</feature>
<evidence type="ECO:0000313" key="3">
    <source>
        <dbReference type="EMBL" id="MCO1655333.1"/>
    </source>
</evidence>
<feature type="compositionally biased region" description="Pro residues" evidence="1">
    <location>
        <begin position="230"/>
        <end position="249"/>
    </location>
</feature>
<name>A0ABT0ZX74_9PSEU</name>
<gene>
    <name evidence="3" type="ORF">KDL28_09730</name>
</gene>
<feature type="transmembrane region" description="Helical" evidence="2">
    <location>
        <begin position="283"/>
        <end position="304"/>
    </location>
</feature>
<evidence type="ECO:0000313" key="4">
    <source>
        <dbReference type="Proteomes" id="UP001165283"/>
    </source>
</evidence>
<keyword evidence="2" id="KW-0812">Transmembrane</keyword>
<dbReference type="RefSeq" id="WP_252437104.1">
    <property type="nucleotide sequence ID" value="NZ_JAGSOV010000020.1"/>
</dbReference>
<keyword evidence="2" id="KW-1133">Transmembrane helix</keyword>
<evidence type="ECO:0000256" key="1">
    <source>
        <dbReference type="SAM" id="MobiDB-lite"/>
    </source>
</evidence>
<sequence length="309" mass="31424">MTQRLRGSGHAGDAGVSPDGAASAGRPPAGTWPGIASAPVVGALTGWLSRLGGSLRHPDPAAAAPSAPGGMTVADLVSARGLTGAPPTSDAVDPSPDEPPGEPSAEPLAETASEPARPAPEPVDVEAGAAAPDPRPDHDEPIPAAGAGDPPDPGPSASLPQPADPEVLAPPWARVAATAADVEEPAVEPAADAGVEPVTEVPEIDPAAATDRLRLLPRAVIASAPEPRRPVPSPTPPATPQPIPPPAVRPPTRFSVPPRPTVVDDLSITGLTRRSRGRWGSRLFAVFFVVVYLVILLELIYSLLHPVYR</sequence>